<dbReference type="RefSeq" id="WP_274038579.1">
    <property type="nucleotide sequence ID" value="NZ_CP059733.1"/>
</dbReference>
<organism evidence="1 2">
    <name type="scientific">Thalassomonas viridans</name>
    <dbReference type="NCBI Taxonomy" id="137584"/>
    <lineage>
        <taxon>Bacteria</taxon>
        <taxon>Pseudomonadati</taxon>
        <taxon>Pseudomonadota</taxon>
        <taxon>Gammaproteobacteria</taxon>
        <taxon>Alteromonadales</taxon>
        <taxon>Colwelliaceae</taxon>
        <taxon>Thalassomonas</taxon>
    </lineage>
</organism>
<gene>
    <name evidence="1" type="ORF">SG34_009185</name>
</gene>
<reference evidence="1 2" key="2">
    <citation type="journal article" date="2022" name="Mar. Drugs">
        <title>Bioassay-Guided Fractionation Leads to the Detection of Cholic Acid Generated by the Rare Thalassomonas sp.</title>
        <authorList>
            <person name="Pheiffer F."/>
            <person name="Schneider Y.K."/>
            <person name="Hansen E.H."/>
            <person name="Andersen J.H."/>
            <person name="Isaksson J."/>
            <person name="Busche T."/>
            <person name="R C."/>
            <person name="Kalinowski J."/>
            <person name="Zyl L.V."/>
            <person name="Trindade M."/>
        </authorList>
    </citation>
    <scope>NUCLEOTIDE SEQUENCE [LARGE SCALE GENOMIC DNA]</scope>
    <source>
        <strain evidence="1 2">XOM25</strain>
    </source>
</reference>
<keyword evidence="2" id="KW-1185">Reference proteome</keyword>
<reference evidence="1 2" key="1">
    <citation type="journal article" date="2015" name="Genome Announc.">
        <title>Draft Genome Sequences of Marine Isolates of Thalassomonas viridans and Thalassomonas actiniarum.</title>
        <authorList>
            <person name="Olonade I."/>
            <person name="van Zyl L.J."/>
            <person name="Trindade M."/>
        </authorList>
    </citation>
    <scope>NUCLEOTIDE SEQUENCE [LARGE SCALE GENOMIC DNA]</scope>
    <source>
        <strain evidence="1 2">XOM25</strain>
    </source>
</reference>
<evidence type="ECO:0000313" key="2">
    <source>
        <dbReference type="Proteomes" id="UP000032352"/>
    </source>
</evidence>
<accession>A0AAE9Z5L6</accession>
<dbReference type="KEGG" id="tvd:SG34_009185"/>
<name>A0AAE9Z5L6_9GAMM</name>
<evidence type="ECO:0000313" key="1">
    <source>
        <dbReference type="EMBL" id="WDE07038.1"/>
    </source>
</evidence>
<dbReference type="EMBL" id="CP059733">
    <property type="protein sequence ID" value="WDE07038.1"/>
    <property type="molecule type" value="Genomic_DNA"/>
</dbReference>
<proteinExistence type="predicted"/>
<dbReference type="Proteomes" id="UP000032352">
    <property type="component" value="Chromosome"/>
</dbReference>
<sequence>MNIDQRFVLVFKNFREFLNASWGTVCKQFEFDEDLNNDWLQANWELLVESPLTTGDKRVFLPCYGEGAEGYSDRIFNPDADITHEIRCKGKDATKVFDHISKRYIEFTDEGFIFNRFICVDVNDDYIESCPFDFIQVEEFPNSAFAISNIDFNLVLSRSHRSDNNWL</sequence>
<protein>
    <submittedName>
        <fullName evidence="1">Uncharacterized protein</fullName>
    </submittedName>
</protein>
<dbReference type="AlphaFoldDB" id="A0AAE9Z5L6"/>